<name>A0A829R5W2_LISGR</name>
<keyword evidence="2" id="KW-0328">Glycosyltransferase</keyword>
<proteinExistence type="inferred from homology"/>
<dbReference type="Proteomes" id="UP000019251">
    <property type="component" value="Unassembled WGS sequence"/>
</dbReference>
<dbReference type="RefSeq" id="WP_036107687.1">
    <property type="nucleotide sequence ID" value="NZ_AODG01000016.1"/>
</dbReference>
<dbReference type="Gene3D" id="3.40.50.2000">
    <property type="entry name" value="Glycogen Phosphorylase B"/>
    <property type="match status" value="2"/>
</dbReference>
<dbReference type="Pfam" id="PF00534">
    <property type="entry name" value="Glycos_transf_1"/>
    <property type="match status" value="1"/>
</dbReference>
<evidence type="ECO:0000313" key="5">
    <source>
        <dbReference type="EMBL" id="EUJ26545.1"/>
    </source>
</evidence>
<protein>
    <submittedName>
        <fullName evidence="5">Glycosyltransferase</fullName>
    </submittedName>
</protein>
<comment type="caution">
    <text evidence="5">The sequence shown here is derived from an EMBL/GenBank/DDBJ whole genome shotgun (WGS) entry which is preliminary data.</text>
</comment>
<organism evidence="5 6">
    <name type="scientific">Listeria grayi FSL F6-1183</name>
    <dbReference type="NCBI Taxonomy" id="1265827"/>
    <lineage>
        <taxon>Bacteria</taxon>
        <taxon>Bacillati</taxon>
        <taxon>Bacillota</taxon>
        <taxon>Bacilli</taxon>
        <taxon>Bacillales</taxon>
        <taxon>Listeriaceae</taxon>
        <taxon>Listeria</taxon>
    </lineage>
</organism>
<keyword evidence="3 5" id="KW-0808">Transferase</keyword>
<reference evidence="5 6" key="1">
    <citation type="submission" date="2012-12" db="EMBL/GenBank/DDBJ databases">
        <title>Novel taxa of Listeriaceae from agricultural environments in the United States.</title>
        <authorList>
            <person name="den Bakker H.C."/>
            <person name="Allred A."/>
            <person name="Warchocki S."/>
            <person name="Wright E.M."/>
            <person name="Burrell A."/>
            <person name="Nightingale K.K."/>
            <person name="Kephart D."/>
            <person name="Wiedmann M."/>
        </authorList>
    </citation>
    <scope>NUCLEOTIDE SEQUENCE [LARGE SCALE GENOMIC DNA]</scope>
    <source>
        <strain evidence="5 6">FSL F6-1183</strain>
    </source>
</reference>
<evidence type="ECO:0000256" key="3">
    <source>
        <dbReference type="ARBA" id="ARBA00022679"/>
    </source>
</evidence>
<sequence length="410" mass="46484">MKILFVVSSFPALSETFILNQITGFIDAGHDVSILALKKVKTKAHPDVANYQLMKKVTFISIPQSKLKRSLRAIQSFLKIGLKMPRQTINLLNSKKYGKFVLSLRPLLLAPFFQHKNSFDGIVSHYGSNGLMLDILKKEKWIKSSTPIFSFFHGNDVTGFVKRFGVGIYKPLRDSSIHCLPISKQWEYRLQELQIHNEKTSVHHMGVDIRKFLRVVVQPPKDNIELLIIGRLTEKKGIDIAIKAVYILRKVGLNCKLTIVGDGELKRELQELVSELRLGESVFFSGWLDQSHIQVIIREADIIIQPSKTATNGDQEGIPVSLMEALASGKLVISTWHSGIPELIQDNYNGWLVQEGDEKGLAHIIHKVITLPLEEKKKISKNARLTIARDFNIDLLNQQLIRRIECANEK</sequence>
<feature type="domain" description="Glycosyl transferase family 1" evidence="4">
    <location>
        <begin position="212"/>
        <end position="384"/>
    </location>
</feature>
<evidence type="ECO:0000256" key="2">
    <source>
        <dbReference type="ARBA" id="ARBA00022676"/>
    </source>
</evidence>
<evidence type="ECO:0000256" key="1">
    <source>
        <dbReference type="ARBA" id="ARBA00009481"/>
    </source>
</evidence>
<dbReference type="PANTHER" id="PTHR12526:SF640">
    <property type="entry name" value="COLANIC ACID BIOSYNTHESIS GLYCOSYLTRANSFERASE WCAL-RELATED"/>
    <property type="match status" value="1"/>
</dbReference>
<dbReference type="GO" id="GO:0016757">
    <property type="term" value="F:glycosyltransferase activity"/>
    <property type="evidence" value="ECO:0007669"/>
    <property type="project" value="UniProtKB-KW"/>
</dbReference>
<dbReference type="InterPro" id="IPR001296">
    <property type="entry name" value="Glyco_trans_1"/>
</dbReference>
<comment type="similarity">
    <text evidence="1">Belongs to the glycosyltransferase group 1 family. Glycosyltransferase 4 subfamily.</text>
</comment>
<gene>
    <name evidence="5" type="ORF">LMUR_12909</name>
</gene>
<dbReference type="SUPFAM" id="SSF53756">
    <property type="entry name" value="UDP-Glycosyltransferase/glycogen phosphorylase"/>
    <property type="match status" value="1"/>
</dbReference>
<dbReference type="AlphaFoldDB" id="A0A829R5W2"/>
<accession>A0A829R5W2</accession>
<evidence type="ECO:0000259" key="4">
    <source>
        <dbReference type="Pfam" id="PF00534"/>
    </source>
</evidence>
<dbReference type="EMBL" id="AODG01000016">
    <property type="protein sequence ID" value="EUJ26545.1"/>
    <property type="molecule type" value="Genomic_DNA"/>
</dbReference>
<dbReference type="PANTHER" id="PTHR12526">
    <property type="entry name" value="GLYCOSYLTRANSFERASE"/>
    <property type="match status" value="1"/>
</dbReference>
<evidence type="ECO:0000313" key="6">
    <source>
        <dbReference type="Proteomes" id="UP000019251"/>
    </source>
</evidence>